<evidence type="ECO:0000313" key="3">
    <source>
        <dbReference type="Proteomes" id="UP001590951"/>
    </source>
</evidence>
<dbReference type="InterPro" id="IPR029052">
    <property type="entry name" value="Metallo-depent_PP-like"/>
</dbReference>
<dbReference type="InterPro" id="IPR051693">
    <property type="entry name" value="UPF0046_metallophosphoest"/>
</dbReference>
<comment type="caution">
    <text evidence="2">The sequence shown here is derived from an EMBL/GenBank/DDBJ whole genome shotgun (WGS) entry which is preliminary data.</text>
</comment>
<protein>
    <recommendedName>
        <fullName evidence="1">Calcineurin-like phosphoesterase domain-containing protein</fullName>
    </recommendedName>
</protein>
<dbReference type="Proteomes" id="UP001590951">
    <property type="component" value="Unassembled WGS sequence"/>
</dbReference>
<gene>
    <name evidence="2" type="ORF">ABVK25_003301</name>
</gene>
<organism evidence="2 3">
    <name type="scientific">Lepraria finkii</name>
    <dbReference type="NCBI Taxonomy" id="1340010"/>
    <lineage>
        <taxon>Eukaryota</taxon>
        <taxon>Fungi</taxon>
        <taxon>Dikarya</taxon>
        <taxon>Ascomycota</taxon>
        <taxon>Pezizomycotina</taxon>
        <taxon>Lecanoromycetes</taxon>
        <taxon>OSLEUM clade</taxon>
        <taxon>Lecanoromycetidae</taxon>
        <taxon>Lecanorales</taxon>
        <taxon>Lecanorineae</taxon>
        <taxon>Stereocaulaceae</taxon>
        <taxon>Lepraria</taxon>
    </lineage>
</organism>
<dbReference type="Gene3D" id="3.60.21.10">
    <property type="match status" value="1"/>
</dbReference>
<dbReference type="PANTHER" id="PTHR12905:SF0">
    <property type="entry name" value="CALCINEURIN-LIKE PHOSPHOESTERASE DOMAIN-CONTAINING PROTEIN"/>
    <property type="match status" value="1"/>
</dbReference>
<feature type="domain" description="Calcineurin-like phosphoesterase" evidence="1">
    <location>
        <begin position="8"/>
        <end position="79"/>
    </location>
</feature>
<dbReference type="Pfam" id="PF00149">
    <property type="entry name" value="Metallophos"/>
    <property type="match status" value="1"/>
</dbReference>
<reference evidence="2 3" key="1">
    <citation type="submission" date="2024-09" db="EMBL/GenBank/DDBJ databases">
        <title>Rethinking Asexuality: The Enigmatic Case of Functional Sexual Genes in Lepraria (Stereocaulaceae).</title>
        <authorList>
            <person name="Doellman M."/>
            <person name="Sun Y."/>
            <person name="Barcenas-Pena A."/>
            <person name="Lumbsch H.T."/>
            <person name="Grewe F."/>
        </authorList>
    </citation>
    <scope>NUCLEOTIDE SEQUENCE [LARGE SCALE GENOMIC DNA]</scope>
    <source>
        <strain evidence="2 3">Grewe 0041</strain>
    </source>
</reference>
<sequence length="121" mass="13421">MDSKIKTRLLIISDTHGIDFNPADRPLQRADVAIHCGDLTDGSKLEEFRTAIQLLQVINVPLKLAIAGNHDFTMDIPVFEKKVAEATPPLDPELVAKEYGARGEARQLFEEAKDAVPIHLH</sequence>
<proteinExistence type="predicted"/>
<dbReference type="PANTHER" id="PTHR12905">
    <property type="entry name" value="METALLOPHOSPHOESTERASE"/>
    <property type="match status" value="1"/>
</dbReference>
<keyword evidence="3" id="KW-1185">Reference proteome</keyword>
<accession>A0ABR4BEJ7</accession>
<evidence type="ECO:0000259" key="1">
    <source>
        <dbReference type="Pfam" id="PF00149"/>
    </source>
</evidence>
<evidence type="ECO:0000313" key="2">
    <source>
        <dbReference type="EMBL" id="KAL2056278.1"/>
    </source>
</evidence>
<dbReference type="SUPFAM" id="SSF56300">
    <property type="entry name" value="Metallo-dependent phosphatases"/>
    <property type="match status" value="1"/>
</dbReference>
<dbReference type="InterPro" id="IPR004843">
    <property type="entry name" value="Calcineurin-like_PHP"/>
</dbReference>
<dbReference type="EMBL" id="JBHFEH010000008">
    <property type="protein sequence ID" value="KAL2056278.1"/>
    <property type="molecule type" value="Genomic_DNA"/>
</dbReference>
<name>A0ABR4BEJ7_9LECA</name>